<dbReference type="AlphaFoldDB" id="A0A9K3GNL6"/>
<dbReference type="Proteomes" id="UP000265618">
    <property type="component" value="Unassembled WGS sequence"/>
</dbReference>
<protein>
    <submittedName>
        <fullName evidence="2">Uncharacterized protein</fullName>
    </submittedName>
</protein>
<name>A0A9K3GNL6_9EUKA</name>
<organism evidence="2 3">
    <name type="scientific">Kipferlia bialata</name>
    <dbReference type="NCBI Taxonomy" id="797122"/>
    <lineage>
        <taxon>Eukaryota</taxon>
        <taxon>Metamonada</taxon>
        <taxon>Carpediemonas-like organisms</taxon>
        <taxon>Kipferlia</taxon>
    </lineage>
</organism>
<dbReference type="EMBL" id="BDIP01005145">
    <property type="protein sequence ID" value="GIQ89533.1"/>
    <property type="molecule type" value="Genomic_DNA"/>
</dbReference>
<sequence length="74" mass="8148">MRVDHLCIVLGVVSAVLYSVNSEIMQSDGGEQLGPFLVIWFVHTVSIVILPVGLYIAYKNGDADLHPMEAEFTK</sequence>
<feature type="transmembrane region" description="Helical" evidence="1">
    <location>
        <begin position="38"/>
        <end position="58"/>
    </location>
</feature>
<comment type="caution">
    <text evidence="2">The sequence shown here is derived from an EMBL/GenBank/DDBJ whole genome shotgun (WGS) entry which is preliminary data.</text>
</comment>
<feature type="non-terminal residue" evidence="2">
    <location>
        <position position="1"/>
    </location>
</feature>
<accession>A0A9K3GNL6</accession>
<proteinExistence type="predicted"/>
<evidence type="ECO:0000313" key="2">
    <source>
        <dbReference type="EMBL" id="GIQ89533.1"/>
    </source>
</evidence>
<evidence type="ECO:0000313" key="3">
    <source>
        <dbReference type="Proteomes" id="UP000265618"/>
    </source>
</evidence>
<evidence type="ECO:0000256" key="1">
    <source>
        <dbReference type="SAM" id="Phobius"/>
    </source>
</evidence>
<keyword evidence="1" id="KW-1133">Transmembrane helix</keyword>
<keyword evidence="3" id="KW-1185">Reference proteome</keyword>
<reference evidence="2 3" key="1">
    <citation type="journal article" date="2018" name="PLoS ONE">
        <title>The draft genome of Kipferlia bialata reveals reductive genome evolution in fornicate parasites.</title>
        <authorList>
            <person name="Tanifuji G."/>
            <person name="Takabayashi S."/>
            <person name="Kume K."/>
            <person name="Takagi M."/>
            <person name="Nakayama T."/>
            <person name="Kamikawa R."/>
            <person name="Inagaki Y."/>
            <person name="Hashimoto T."/>
        </authorList>
    </citation>
    <scope>NUCLEOTIDE SEQUENCE [LARGE SCALE GENOMIC DNA]</scope>
    <source>
        <strain evidence="2">NY0173</strain>
    </source>
</reference>
<keyword evidence="1" id="KW-0812">Transmembrane</keyword>
<keyword evidence="1" id="KW-0472">Membrane</keyword>
<gene>
    <name evidence="2" type="ORF">KIPB_012026</name>
</gene>